<evidence type="ECO:0000313" key="1">
    <source>
        <dbReference type="EMBL" id="BBH95376.1"/>
    </source>
</evidence>
<reference evidence="1" key="1">
    <citation type="submission" date="2018-12" db="EMBL/GenBank/DDBJ databases">
        <title>Novel natural products biosynthetic potential of the class Ktedonobacteria.</title>
        <authorList>
            <person name="Zheng Y."/>
            <person name="Saitou A."/>
            <person name="Wang C.M."/>
            <person name="Toyoda A."/>
            <person name="Minakuchi Y."/>
            <person name="Sekiguchi Y."/>
            <person name="Ueda K."/>
            <person name="Takano H."/>
            <person name="Sakai Y."/>
            <person name="Yokota A."/>
            <person name="Yabe S."/>
        </authorList>
    </citation>
    <scope>NUCLEOTIDE SEQUENCE</scope>
    <source>
        <strain evidence="1">A3-2</strain>
    </source>
</reference>
<gene>
    <name evidence="1" type="ORF">KTA_35750</name>
</gene>
<name>A0A455T5W9_9CHLR</name>
<accession>A0A455T5W9</accession>
<proteinExistence type="predicted"/>
<sequence>MLQEVHADIGVAIKCRRRDSTGDCSPLIVGQNKEPVGGRHPHAAQGVFGPTLDSLFKAEAALNVRGCSLAHGSPFLSSSDCTKLTMRFSLSLL</sequence>
<dbReference type="AlphaFoldDB" id="A0A455T5W9"/>
<organism evidence="1">
    <name type="scientific">Thermogemmatispora argillosa</name>
    <dbReference type="NCBI Taxonomy" id="2045280"/>
    <lineage>
        <taxon>Bacteria</taxon>
        <taxon>Bacillati</taxon>
        <taxon>Chloroflexota</taxon>
        <taxon>Ktedonobacteria</taxon>
        <taxon>Thermogemmatisporales</taxon>
        <taxon>Thermogemmatisporaceae</taxon>
        <taxon>Thermogemmatispora</taxon>
    </lineage>
</organism>
<dbReference type="EMBL" id="AP019377">
    <property type="protein sequence ID" value="BBH95376.1"/>
    <property type="molecule type" value="Genomic_DNA"/>
</dbReference>
<protein>
    <submittedName>
        <fullName evidence="1">Uncharacterized protein</fullName>
    </submittedName>
</protein>